<evidence type="ECO:0000313" key="1">
    <source>
        <dbReference type="EMBL" id="SDB47176.1"/>
    </source>
</evidence>
<organism evidence="1 2">
    <name type="scientific">Bauldia litoralis</name>
    <dbReference type="NCBI Taxonomy" id="665467"/>
    <lineage>
        <taxon>Bacteria</taxon>
        <taxon>Pseudomonadati</taxon>
        <taxon>Pseudomonadota</taxon>
        <taxon>Alphaproteobacteria</taxon>
        <taxon>Hyphomicrobiales</taxon>
        <taxon>Kaistiaceae</taxon>
        <taxon>Bauldia</taxon>
    </lineage>
</organism>
<proteinExistence type="predicted"/>
<dbReference type="EMBL" id="FMXQ01000008">
    <property type="protein sequence ID" value="SDB47176.1"/>
    <property type="molecule type" value="Genomic_DNA"/>
</dbReference>
<name>A0A1G6DPY2_9HYPH</name>
<reference evidence="1 2" key="1">
    <citation type="submission" date="2016-10" db="EMBL/GenBank/DDBJ databases">
        <authorList>
            <person name="de Groot N.N."/>
        </authorList>
    </citation>
    <scope>NUCLEOTIDE SEQUENCE [LARGE SCALE GENOMIC DNA]</scope>
    <source>
        <strain evidence="1 2">ATCC 35022</strain>
    </source>
</reference>
<dbReference type="InterPro" id="IPR021293">
    <property type="entry name" value="DUF2865"/>
</dbReference>
<accession>A0A1G6DPY2</accession>
<dbReference type="Proteomes" id="UP000199071">
    <property type="component" value="Unassembled WGS sequence"/>
</dbReference>
<dbReference type="AlphaFoldDB" id="A0A1G6DPY2"/>
<gene>
    <name evidence="1" type="ORF">SAMN02982931_03603</name>
</gene>
<sequence length="181" mass="19259">MYGGADAELFILANGRSAERAVSLSGRLLTSEPYAFAYRSNFSETCQEELKSGLAHLEKVFAARIADKTRADVQAAAGVQKYHTLPVPVARINASEDPETLSNLAGRFAVALVKAIGSEGVAIASTRIRRLGPDYYYLAPATIDSLYDPPDLGPEFSLISSAHAADWADKDAAPPGSTVVQ</sequence>
<evidence type="ECO:0000313" key="2">
    <source>
        <dbReference type="Proteomes" id="UP000199071"/>
    </source>
</evidence>
<protein>
    <submittedName>
        <fullName evidence="1">Uncharacterized protein</fullName>
    </submittedName>
</protein>
<keyword evidence="2" id="KW-1185">Reference proteome</keyword>
<dbReference type="Pfam" id="PF11064">
    <property type="entry name" value="DUF2865"/>
    <property type="match status" value="1"/>
</dbReference>